<dbReference type="Proteomes" id="UP000190797">
    <property type="component" value="Chromosome"/>
</dbReference>
<dbReference type="EMBL" id="CP017717">
    <property type="protein sequence ID" value="AQZ62388.1"/>
    <property type="molecule type" value="Genomic_DNA"/>
</dbReference>
<evidence type="ECO:0000313" key="2">
    <source>
        <dbReference type="Proteomes" id="UP000190797"/>
    </source>
</evidence>
<accession>A0A1U9ZWQ8</accession>
<dbReference type="KEGG" id="noa:BKM31_13765"/>
<name>A0A1U9ZWQ8_9ACTN</name>
<organism evidence="1 2">
    <name type="scientific">[Actinomadura] parvosata subsp. kistnae</name>
    <dbReference type="NCBI Taxonomy" id="1909395"/>
    <lineage>
        <taxon>Bacteria</taxon>
        <taxon>Bacillati</taxon>
        <taxon>Actinomycetota</taxon>
        <taxon>Actinomycetes</taxon>
        <taxon>Streptosporangiales</taxon>
        <taxon>Streptosporangiaceae</taxon>
        <taxon>Nonomuraea</taxon>
    </lineage>
</organism>
<protein>
    <submittedName>
        <fullName evidence="1">Uncharacterized protein</fullName>
    </submittedName>
</protein>
<dbReference type="AlphaFoldDB" id="A0A1U9ZWQ8"/>
<keyword evidence="2" id="KW-1185">Reference proteome</keyword>
<evidence type="ECO:0000313" key="1">
    <source>
        <dbReference type="EMBL" id="AQZ62388.1"/>
    </source>
</evidence>
<dbReference type="STRING" id="1909395.BKM31_13765"/>
<dbReference type="RefSeq" id="WP_080038546.1">
    <property type="nucleotide sequence ID" value="NZ_CP017717.1"/>
</dbReference>
<sequence length="493" mass="53102">MTLRTHALDLAARHSPLVRDTLRRLADAPLADLLAELRPGRSEPWQSRDDLYAAVAGQTTALYGPAVAADVLADLREQPIVPTSNHFGVDTFADSVQGTLLFALRPGAPRNVVVLGFGSVSLNNLTYPMGLRLYDPRHGELDGLPQRLPVQPNRDKHRTVLAARPYDAGMIERARARLVRMRQEGEVSEFCARSADDVLHRAYGSALALPSHALQATRVNTALWEGMFQAEPPARLVQLAIEPICAALLSKDLRDPGSLIHQLFFVPQVRDALLDALDGARACWRRDGSRGTVFCWGLSAAGRRVPLVLDGELLTGVDERGHRLEWKFSQDELVPALLDQRLVPSLFTCFATLAFARGLSCVGGYYQAMYLPVIRQGIVDALGVGAEFGPMAERVAQVPTGLHLAGLQSVGRALPGGALIPAGPVEIAGAGGLSPADVDALTRVPVREAHLVAFPELLDHLVPPGELPPGWAATIAAENGGRHDGRVIRLEPS</sequence>
<reference evidence="2" key="1">
    <citation type="journal article" date="2017" name="Med. Chem. Commun.">
        <title>Nonomuraea sp. ATCC 55076 harbours the largest actinomycete chromosome to date and the kistamicin biosynthetic gene cluster.</title>
        <authorList>
            <person name="Nazari B."/>
            <person name="Forneris C.C."/>
            <person name="Gibson M.I."/>
            <person name="Moon K."/>
            <person name="Schramma K.R."/>
            <person name="Seyedsayamdost M.R."/>
        </authorList>
    </citation>
    <scope>NUCLEOTIDE SEQUENCE [LARGE SCALE GENOMIC DNA]</scope>
    <source>
        <strain evidence="2">ATCC 55076</strain>
    </source>
</reference>
<proteinExistence type="predicted"/>
<gene>
    <name evidence="1" type="ORF">BKM31_13765</name>
</gene>
<dbReference type="OrthoDB" id="2024761at2"/>